<evidence type="ECO:0000313" key="1">
    <source>
        <dbReference type="EMBL" id="TPP04252.1"/>
    </source>
</evidence>
<evidence type="ECO:0000313" key="2">
    <source>
        <dbReference type="Proteomes" id="UP000316429"/>
    </source>
</evidence>
<keyword evidence="2" id="KW-1185">Reference proteome</keyword>
<dbReference type="RefSeq" id="WP_140832342.1">
    <property type="nucleotide sequence ID" value="NZ_VFYP01000008.1"/>
</dbReference>
<gene>
    <name evidence="1" type="ORF">FJQ55_22620</name>
</gene>
<reference evidence="1 2" key="1">
    <citation type="submission" date="2019-06" db="EMBL/GenBank/DDBJ databases">
        <title>Rhizobium sp. CL12 isolated from roots of soybean.</title>
        <authorList>
            <person name="Wang C."/>
        </authorList>
    </citation>
    <scope>NUCLEOTIDE SEQUENCE [LARGE SCALE GENOMIC DNA]</scope>
    <source>
        <strain evidence="1 2">CL12</strain>
    </source>
</reference>
<sequence>MHALEQLFQIRDPRRRWALFASLWSPCENSLGVDLVYLLGESCLGYLRGDDLKLFEALPEELVVYQMGDAAPDDAGCVWFLVPPSSTAKAGRVFRDCLIGVIARAGALIVDPLDVDVIPENAAVAA</sequence>
<name>A0A504UFJ0_9HYPH</name>
<dbReference type="Proteomes" id="UP000316429">
    <property type="component" value="Unassembled WGS sequence"/>
</dbReference>
<protein>
    <submittedName>
        <fullName evidence="1">Uncharacterized protein</fullName>
    </submittedName>
</protein>
<dbReference type="EMBL" id="VFYP01000008">
    <property type="protein sequence ID" value="TPP04252.1"/>
    <property type="molecule type" value="Genomic_DNA"/>
</dbReference>
<organism evidence="1 2">
    <name type="scientific">Rhizobium glycinendophyticum</name>
    <dbReference type="NCBI Taxonomy" id="2589807"/>
    <lineage>
        <taxon>Bacteria</taxon>
        <taxon>Pseudomonadati</taxon>
        <taxon>Pseudomonadota</taxon>
        <taxon>Alphaproteobacteria</taxon>
        <taxon>Hyphomicrobiales</taxon>
        <taxon>Rhizobiaceae</taxon>
        <taxon>Rhizobium/Agrobacterium group</taxon>
        <taxon>Rhizobium</taxon>
    </lineage>
</organism>
<accession>A0A504UFJ0</accession>
<proteinExistence type="predicted"/>
<comment type="caution">
    <text evidence="1">The sequence shown here is derived from an EMBL/GenBank/DDBJ whole genome shotgun (WGS) entry which is preliminary data.</text>
</comment>
<dbReference type="AlphaFoldDB" id="A0A504UFJ0"/>